<keyword evidence="2" id="KW-0325">Glycoprotein</keyword>
<dbReference type="EMBL" id="JACGWM010000007">
    <property type="protein sequence ID" value="KAL0363286.1"/>
    <property type="molecule type" value="Genomic_DNA"/>
</dbReference>
<dbReference type="InterPro" id="IPR001480">
    <property type="entry name" value="Bulb-type_lectin_dom"/>
</dbReference>
<dbReference type="GO" id="GO:0016301">
    <property type="term" value="F:kinase activity"/>
    <property type="evidence" value="ECO:0007669"/>
    <property type="project" value="UniProtKB-KW"/>
</dbReference>
<dbReference type="PROSITE" id="PS50927">
    <property type="entry name" value="BULB_LECTIN"/>
    <property type="match status" value="1"/>
</dbReference>
<name>A0AAW2Q6X3_9LAMI</name>
<dbReference type="CDD" id="cd00028">
    <property type="entry name" value="B_lectin"/>
    <property type="match status" value="1"/>
</dbReference>
<organism evidence="5">
    <name type="scientific">Sesamum calycinum</name>
    <dbReference type="NCBI Taxonomy" id="2727403"/>
    <lineage>
        <taxon>Eukaryota</taxon>
        <taxon>Viridiplantae</taxon>
        <taxon>Streptophyta</taxon>
        <taxon>Embryophyta</taxon>
        <taxon>Tracheophyta</taxon>
        <taxon>Spermatophyta</taxon>
        <taxon>Magnoliopsida</taxon>
        <taxon>eudicotyledons</taxon>
        <taxon>Gunneridae</taxon>
        <taxon>Pentapetalae</taxon>
        <taxon>asterids</taxon>
        <taxon>lamiids</taxon>
        <taxon>Lamiales</taxon>
        <taxon>Pedaliaceae</taxon>
        <taxon>Sesamum</taxon>
    </lineage>
</organism>
<proteinExistence type="predicted"/>
<dbReference type="Pfam" id="PF01453">
    <property type="entry name" value="B_lectin"/>
    <property type="match status" value="1"/>
</dbReference>
<accession>A0AAW2Q6X3</accession>
<evidence type="ECO:0000259" key="4">
    <source>
        <dbReference type="PROSITE" id="PS50927"/>
    </source>
</evidence>
<keyword evidence="1 3" id="KW-0732">Signal</keyword>
<evidence type="ECO:0000313" key="5">
    <source>
        <dbReference type="EMBL" id="KAL0363286.1"/>
    </source>
</evidence>
<dbReference type="SMART" id="SM00108">
    <property type="entry name" value="B_lectin"/>
    <property type="match status" value="1"/>
</dbReference>
<gene>
    <name evidence="5" type="ORF">Scaly_1283800</name>
</gene>
<keyword evidence="5" id="KW-0418">Kinase</keyword>
<feature type="signal peptide" evidence="3">
    <location>
        <begin position="1"/>
        <end position="19"/>
    </location>
</feature>
<dbReference type="Gene3D" id="2.90.10.10">
    <property type="entry name" value="Bulb-type lectin domain"/>
    <property type="match status" value="1"/>
</dbReference>
<dbReference type="AlphaFoldDB" id="A0AAW2Q6X3"/>
<reference evidence="5" key="1">
    <citation type="submission" date="2020-06" db="EMBL/GenBank/DDBJ databases">
        <authorList>
            <person name="Li T."/>
            <person name="Hu X."/>
            <person name="Zhang T."/>
            <person name="Song X."/>
            <person name="Zhang H."/>
            <person name="Dai N."/>
            <person name="Sheng W."/>
            <person name="Hou X."/>
            <person name="Wei L."/>
        </authorList>
    </citation>
    <scope>NUCLEOTIDE SEQUENCE</scope>
    <source>
        <strain evidence="5">KEN8</strain>
        <tissue evidence="5">Leaf</tissue>
    </source>
</reference>
<dbReference type="PANTHER" id="PTHR32444:SF198">
    <property type="entry name" value="BULB-TYPE LECTIN DOMAIN-CONTAINING PROTEIN"/>
    <property type="match status" value="1"/>
</dbReference>
<reference evidence="5" key="2">
    <citation type="journal article" date="2024" name="Plant">
        <title>Genomic evolution and insights into agronomic trait innovations of Sesamum species.</title>
        <authorList>
            <person name="Miao H."/>
            <person name="Wang L."/>
            <person name="Qu L."/>
            <person name="Liu H."/>
            <person name="Sun Y."/>
            <person name="Le M."/>
            <person name="Wang Q."/>
            <person name="Wei S."/>
            <person name="Zheng Y."/>
            <person name="Lin W."/>
            <person name="Duan Y."/>
            <person name="Cao H."/>
            <person name="Xiong S."/>
            <person name="Wang X."/>
            <person name="Wei L."/>
            <person name="Li C."/>
            <person name="Ma Q."/>
            <person name="Ju M."/>
            <person name="Zhao R."/>
            <person name="Li G."/>
            <person name="Mu C."/>
            <person name="Tian Q."/>
            <person name="Mei H."/>
            <person name="Zhang T."/>
            <person name="Gao T."/>
            <person name="Zhang H."/>
        </authorList>
    </citation>
    <scope>NUCLEOTIDE SEQUENCE</scope>
    <source>
        <strain evidence="5">KEN8</strain>
    </source>
</reference>
<dbReference type="InterPro" id="IPR036426">
    <property type="entry name" value="Bulb-type_lectin_dom_sf"/>
</dbReference>
<dbReference type="PANTHER" id="PTHR32444">
    <property type="entry name" value="BULB-TYPE LECTIN DOMAIN-CONTAINING PROTEIN"/>
    <property type="match status" value="1"/>
</dbReference>
<comment type="caution">
    <text evidence="5">The sequence shown here is derived from an EMBL/GenBank/DDBJ whole genome shotgun (WGS) entry which is preliminary data.</text>
</comment>
<sequence>MLQVFMLVTFCLCLQLTCAIDSLRVSQSIRDSEVLVSNGQNFKLGFFSPVNSNQRYVGIMFNIPVPTVIWIANRDRPLNDSTGKVEMSEDGNLVILDGQERCYGHL</sequence>
<dbReference type="SUPFAM" id="SSF51110">
    <property type="entry name" value="alpha-D-mannose-specific plant lectins"/>
    <property type="match status" value="1"/>
</dbReference>
<evidence type="ECO:0000256" key="2">
    <source>
        <dbReference type="ARBA" id="ARBA00023180"/>
    </source>
</evidence>
<keyword evidence="5" id="KW-0808">Transferase</keyword>
<evidence type="ECO:0000256" key="1">
    <source>
        <dbReference type="ARBA" id="ARBA00022729"/>
    </source>
</evidence>
<feature type="domain" description="Bulb-type lectin" evidence="4">
    <location>
        <begin position="20"/>
        <end position="106"/>
    </location>
</feature>
<protein>
    <submittedName>
        <fullName evidence="5">G-type lectin S-receptor-like serine/threonine-protein kinase</fullName>
    </submittedName>
</protein>
<evidence type="ECO:0000256" key="3">
    <source>
        <dbReference type="SAM" id="SignalP"/>
    </source>
</evidence>
<feature type="chain" id="PRO_5043576410" evidence="3">
    <location>
        <begin position="20"/>
        <end position="106"/>
    </location>
</feature>